<evidence type="ECO:0000313" key="2">
    <source>
        <dbReference type="Proteomes" id="UP000595897"/>
    </source>
</evidence>
<gene>
    <name evidence="1" type="ORF">bsdtb5_30230</name>
</gene>
<name>A0A7R7IDH4_9FIRM</name>
<proteinExistence type="predicted"/>
<evidence type="ECO:0000313" key="1">
    <source>
        <dbReference type="EMBL" id="BCN31728.1"/>
    </source>
</evidence>
<dbReference type="EMBL" id="AP024169">
    <property type="protein sequence ID" value="BCN31728.1"/>
    <property type="molecule type" value="Genomic_DNA"/>
</dbReference>
<keyword evidence="2" id="KW-1185">Reference proteome</keyword>
<organism evidence="1 2">
    <name type="scientific">Anaeromicropila herbilytica</name>
    <dbReference type="NCBI Taxonomy" id="2785025"/>
    <lineage>
        <taxon>Bacteria</taxon>
        <taxon>Bacillati</taxon>
        <taxon>Bacillota</taxon>
        <taxon>Clostridia</taxon>
        <taxon>Lachnospirales</taxon>
        <taxon>Lachnospiraceae</taxon>
        <taxon>Anaeromicropila</taxon>
    </lineage>
</organism>
<dbReference type="Proteomes" id="UP000595897">
    <property type="component" value="Chromosome"/>
</dbReference>
<reference evidence="1 2" key="1">
    <citation type="submission" date="2020-11" db="EMBL/GenBank/DDBJ databases">
        <title>Draft genome sequencing of a Lachnospiraceae strain isolated from anoxic soil subjected to BSD treatment.</title>
        <authorList>
            <person name="Uek A."/>
            <person name="Tonouchi A."/>
        </authorList>
    </citation>
    <scope>NUCLEOTIDE SEQUENCE [LARGE SCALE GENOMIC DNA]</scope>
    <source>
        <strain evidence="1 2">TB5</strain>
    </source>
</reference>
<accession>A0A7R7IDH4</accession>
<dbReference type="KEGG" id="ahb:bsdtb5_30230"/>
<sequence length="59" mass="7143">MIVLLFLLPFDERSEELEHFNETFELKIKTEITIKFFLTKENDSDKLYIKILALYLNEC</sequence>
<protein>
    <submittedName>
        <fullName evidence="1">Uncharacterized protein</fullName>
    </submittedName>
</protein>
<dbReference type="AlphaFoldDB" id="A0A7R7IDH4"/>